<comment type="caution">
    <text evidence="2">The sequence shown here is derived from an EMBL/GenBank/DDBJ whole genome shotgun (WGS) entry which is preliminary data.</text>
</comment>
<organism evidence="2 3">
    <name type="scientific">Actinokineospora diospyrosa</name>
    <dbReference type="NCBI Taxonomy" id="103728"/>
    <lineage>
        <taxon>Bacteria</taxon>
        <taxon>Bacillati</taxon>
        <taxon>Actinomycetota</taxon>
        <taxon>Actinomycetes</taxon>
        <taxon>Pseudonocardiales</taxon>
        <taxon>Pseudonocardiaceae</taxon>
        <taxon>Actinokineospora</taxon>
    </lineage>
</organism>
<reference evidence="2 3" key="1">
    <citation type="submission" date="2022-06" db="EMBL/GenBank/DDBJ databases">
        <title>Genomic Encyclopedia of Archaeal and Bacterial Type Strains, Phase II (KMG-II): from individual species to whole genera.</title>
        <authorList>
            <person name="Goeker M."/>
        </authorList>
    </citation>
    <scope>NUCLEOTIDE SEQUENCE [LARGE SCALE GENOMIC DNA]</scope>
    <source>
        <strain evidence="2 3">DSM 44255</strain>
    </source>
</reference>
<evidence type="ECO:0000313" key="3">
    <source>
        <dbReference type="Proteomes" id="UP001205185"/>
    </source>
</evidence>
<keyword evidence="1" id="KW-0472">Membrane</keyword>
<keyword evidence="1" id="KW-0812">Transmembrane</keyword>
<accession>A0ABT1IDL2</accession>
<feature type="transmembrane region" description="Helical" evidence="1">
    <location>
        <begin position="26"/>
        <end position="50"/>
    </location>
</feature>
<name>A0ABT1IDL2_9PSEU</name>
<evidence type="ECO:0000313" key="2">
    <source>
        <dbReference type="EMBL" id="MCP2270714.1"/>
    </source>
</evidence>
<gene>
    <name evidence="2" type="ORF">LV75_003215</name>
</gene>
<sequence length="59" mass="6352">MAARLAAEVRDQVEQQAEARAQRASVLITLPLGLCYLPAFLTLGVLPVVLGLTARTFDL</sequence>
<evidence type="ECO:0000256" key="1">
    <source>
        <dbReference type="SAM" id="Phobius"/>
    </source>
</evidence>
<dbReference type="Proteomes" id="UP001205185">
    <property type="component" value="Unassembled WGS sequence"/>
</dbReference>
<protein>
    <recommendedName>
        <fullName evidence="4">Type II secretion system (T2SS) protein F</fullName>
    </recommendedName>
</protein>
<keyword evidence="1" id="KW-1133">Transmembrane helix</keyword>
<dbReference type="EMBL" id="JAMTCO010000007">
    <property type="protein sequence ID" value="MCP2270714.1"/>
    <property type="molecule type" value="Genomic_DNA"/>
</dbReference>
<keyword evidence="3" id="KW-1185">Reference proteome</keyword>
<evidence type="ECO:0008006" key="4">
    <source>
        <dbReference type="Google" id="ProtNLM"/>
    </source>
</evidence>
<proteinExistence type="predicted"/>